<dbReference type="PATRIC" id="fig|63186.3.peg.3905"/>
<keyword evidence="8" id="KW-0449">Lipoprotein</keyword>
<evidence type="ECO:0000313" key="9">
    <source>
        <dbReference type="Proteomes" id="UP000008898"/>
    </source>
</evidence>
<evidence type="ECO:0000256" key="5">
    <source>
        <dbReference type="ARBA" id="ARBA00023237"/>
    </source>
</evidence>
<evidence type="ECO:0000256" key="4">
    <source>
        <dbReference type="ARBA" id="ARBA00023136"/>
    </source>
</evidence>
<keyword evidence="4" id="KW-0472">Membrane</keyword>
<dbReference type="STRING" id="63186.ZOBELLIA_3993"/>
<dbReference type="HOGENOM" id="CLU_015553_0_0_10"/>
<dbReference type="InterPro" id="IPR012944">
    <property type="entry name" value="SusD_RagB_dom"/>
</dbReference>
<dbReference type="Pfam" id="PF14322">
    <property type="entry name" value="SusD-like_3"/>
    <property type="match status" value="1"/>
</dbReference>
<protein>
    <submittedName>
        <fullName evidence="8">SusD/RagB family lipoprotein</fullName>
    </submittedName>
</protein>
<organism evidence="8 9">
    <name type="scientific">Zobellia galactanivorans (strain DSM 12802 / CCUG 47099 / CIP 106680 / NCIMB 13871 / Dsij)</name>
    <dbReference type="NCBI Taxonomy" id="63186"/>
    <lineage>
        <taxon>Bacteria</taxon>
        <taxon>Pseudomonadati</taxon>
        <taxon>Bacteroidota</taxon>
        <taxon>Flavobacteriia</taxon>
        <taxon>Flavobacteriales</taxon>
        <taxon>Flavobacteriaceae</taxon>
        <taxon>Zobellia</taxon>
    </lineage>
</organism>
<keyword evidence="5" id="KW-0998">Cell outer membrane</keyword>
<reference evidence="9" key="1">
    <citation type="submission" date="2009-07" db="EMBL/GenBank/DDBJ databases">
        <title>Complete genome sequence of Zobellia galactanivorans Dsij.</title>
        <authorList>
            <consortium name="Genoscope - CEA"/>
        </authorList>
    </citation>
    <scope>NUCLEOTIDE SEQUENCE [LARGE SCALE GENOMIC DNA]</scope>
    <source>
        <strain evidence="9">DSM 12802 / CCUG 47099 / CIP 106680 / NCIMB 13871 / Dsij</strain>
    </source>
</reference>
<reference evidence="8 9" key="2">
    <citation type="journal article" date="2012" name="Environ. Microbiol.">
        <title>Characterization of the first alginolytic operons in a marine bacterium: from their emergence in marine Flavobacteriia to their independent transfers to marine Proteobacteria and human gut Bacteroides.</title>
        <authorList>
            <person name="Thomas F."/>
            <person name="Barbeyron T."/>
            <person name="Tonon T."/>
            <person name="Genicot S."/>
            <person name="Czjzek M."/>
            <person name="Michel G."/>
        </authorList>
    </citation>
    <scope>NUCLEOTIDE SEQUENCE [LARGE SCALE GENOMIC DNA]</scope>
    <source>
        <strain evidence="9">DSM 12802 / CCUG 47099 / CIP 106680 / NCIMB 13871 / Dsij</strain>
    </source>
</reference>
<evidence type="ECO:0000256" key="1">
    <source>
        <dbReference type="ARBA" id="ARBA00004442"/>
    </source>
</evidence>
<feature type="domain" description="SusD-like N-terminal" evidence="7">
    <location>
        <begin position="101"/>
        <end position="241"/>
    </location>
</feature>
<dbReference type="InterPro" id="IPR011990">
    <property type="entry name" value="TPR-like_helical_dom_sf"/>
</dbReference>
<name>G0L2G6_ZOBGA</name>
<dbReference type="GO" id="GO:0009279">
    <property type="term" value="C:cell outer membrane"/>
    <property type="evidence" value="ECO:0007669"/>
    <property type="project" value="UniProtKB-SubCell"/>
</dbReference>
<evidence type="ECO:0000259" key="6">
    <source>
        <dbReference type="Pfam" id="PF07980"/>
    </source>
</evidence>
<evidence type="ECO:0000259" key="7">
    <source>
        <dbReference type="Pfam" id="PF14322"/>
    </source>
</evidence>
<comment type="subcellular location">
    <subcellularLocation>
        <location evidence="1">Cell outer membrane</location>
    </subcellularLocation>
</comment>
<dbReference type="EMBL" id="FP476056">
    <property type="protein sequence ID" value="CAZ98130.1"/>
    <property type="molecule type" value="Genomic_DNA"/>
</dbReference>
<dbReference type="InterPro" id="IPR033985">
    <property type="entry name" value="SusD-like_N"/>
</dbReference>
<dbReference type="SUPFAM" id="SSF48452">
    <property type="entry name" value="TPR-like"/>
    <property type="match status" value="1"/>
</dbReference>
<evidence type="ECO:0000256" key="2">
    <source>
        <dbReference type="ARBA" id="ARBA00006275"/>
    </source>
</evidence>
<proteinExistence type="inferred from homology"/>
<feature type="domain" description="RagB/SusD" evidence="6">
    <location>
        <begin position="281"/>
        <end position="554"/>
    </location>
</feature>
<evidence type="ECO:0000256" key="3">
    <source>
        <dbReference type="ARBA" id="ARBA00022729"/>
    </source>
</evidence>
<sequence length="556" mass="62216">MTNFLYTHRTRISGFGRFVVLAMVLLMVSACDKQLEQFPSNAFAKDNFWTSESNANIALTGAYRGAIEYGTQVVPSDWWTYCGIVFMEFATDNAYDRRGDNSTQNRLTNGTLLPNNNVVNGYWKGSYKRIAICNDFLENIDNVPMDQAQIDRMAAEVRFLRAATYFYITQFWGSSPLVTSTLTPEEANNVDKATKAELVSFVISELKAAAEDLPSFGELTGSEAGRASKQAALAFLGRMYLGEKNFIEASKVYKEIIDMGENTIDPDYASLFTPVNEASSENIFSTQYFGGQAGNALPQHAYPAVASGWHIVNPLGSLADAYGFDDGTPLSYDDPKFDYDDMGANRDPRFRYNLLWDGSSFGDKIYDCHPDHSESLDQLTYSKQATRTGYGLRKFFDESFSGNLQSDYGGNIPIIRYAEVLLSYLEAELEAGNPITQQLLDETINKVRGRASVGLPPITETDAAALRPILRNERRIELAFEGQRLWDIFRWGIGDEVLVGDFWGAPFPDSTLYPTTSKKLDPQSRWYVTSKDFRVGIDDVWPIPESEVNVNPKLGN</sequence>
<dbReference type="CDD" id="cd08977">
    <property type="entry name" value="SusD"/>
    <property type="match status" value="1"/>
</dbReference>
<gene>
    <name evidence="8" type="ordered locus">zobellia_3993</name>
</gene>
<dbReference type="Proteomes" id="UP000008898">
    <property type="component" value="Chromosome"/>
</dbReference>
<evidence type="ECO:0000313" key="8">
    <source>
        <dbReference type="EMBL" id="CAZ98130.1"/>
    </source>
</evidence>
<comment type="similarity">
    <text evidence="2">Belongs to the SusD family.</text>
</comment>
<dbReference type="RefSeq" id="WP_013995320.1">
    <property type="nucleotide sequence ID" value="NC_015844.1"/>
</dbReference>
<dbReference type="Pfam" id="PF07980">
    <property type="entry name" value="SusD_RagB"/>
    <property type="match status" value="1"/>
</dbReference>
<dbReference type="AlphaFoldDB" id="G0L2G6"/>
<keyword evidence="9" id="KW-1185">Reference proteome</keyword>
<keyword evidence="3" id="KW-0732">Signal</keyword>
<dbReference type="Gene3D" id="1.25.40.390">
    <property type="match status" value="1"/>
</dbReference>
<accession>G0L2G6</accession>
<dbReference type="KEGG" id="zga:ZOBELLIA_3993"/>